<keyword evidence="7" id="KW-0732">Signal</keyword>
<accession>A0A1Q3ATT9</accession>
<dbReference type="PROSITE" id="PS51485">
    <property type="entry name" value="PHYTOCYANIN"/>
    <property type="match status" value="1"/>
</dbReference>
<evidence type="ECO:0000313" key="9">
    <source>
        <dbReference type="EMBL" id="GAV59129.1"/>
    </source>
</evidence>
<evidence type="ECO:0000256" key="3">
    <source>
        <dbReference type="ARBA" id="ARBA00022982"/>
    </source>
</evidence>
<keyword evidence="1" id="KW-0813">Transport</keyword>
<dbReference type="AlphaFoldDB" id="A0A1Q3ATT9"/>
<feature type="signal peptide" evidence="7">
    <location>
        <begin position="1"/>
        <end position="19"/>
    </location>
</feature>
<evidence type="ECO:0000259" key="8">
    <source>
        <dbReference type="PROSITE" id="PS51485"/>
    </source>
</evidence>
<comment type="caution">
    <text evidence="9">The sequence shown here is derived from an EMBL/GenBank/DDBJ whole genome shotgun (WGS) entry which is preliminary data.</text>
</comment>
<keyword evidence="5" id="KW-0325">Glycoprotein</keyword>
<proteinExistence type="predicted"/>
<dbReference type="GO" id="GO:0005886">
    <property type="term" value="C:plasma membrane"/>
    <property type="evidence" value="ECO:0007669"/>
    <property type="project" value="TreeGrafter"/>
</dbReference>
<keyword evidence="4" id="KW-0186">Copper</keyword>
<feature type="chain" id="PRO_5012162285" evidence="7">
    <location>
        <begin position="20"/>
        <end position="184"/>
    </location>
</feature>
<gene>
    <name evidence="9" type="ORF">CFOL_v3_02660</name>
</gene>
<dbReference type="GO" id="GO:0046872">
    <property type="term" value="F:metal ion binding"/>
    <property type="evidence" value="ECO:0007669"/>
    <property type="project" value="UniProtKB-KW"/>
</dbReference>
<organism evidence="9 10">
    <name type="scientific">Cephalotus follicularis</name>
    <name type="common">Albany pitcher plant</name>
    <dbReference type="NCBI Taxonomy" id="3775"/>
    <lineage>
        <taxon>Eukaryota</taxon>
        <taxon>Viridiplantae</taxon>
        <taxon>Streptophyta</taxon>
        <taxon>Embryophyta</taxon>
        <taxon>Tracheophyta</taxon>
        <taxon>Spermatophyta</taxon>
        <taxon>Magnoliopsida</taxon>
        <taxon>eudicotyledons</taxon>
        <taxon>Gunneridae</taxon>
        <taxon>Pentapetalae</taxon>
        <taxon>rosids</taxon>
        <taxon>fabids</taxon>
        <taxon>Oxalidales</taxon>
        <taxon>Cephalotaceae</taxon>
        <taxon>Cephalotus</taxon>
    </lineage>
</organism>
<dbReference type="InterPro" id="IPR039391">
    <property type="entry name" value="Phytocyanin-like"/>
</dbReference>
<evidence type="ECO:0000256" key="7">
    <source>
        <dbReference type="SAM" id="SignalP"/>
    </source>
</evidence>
<keyword evidence="2" id="KW-0479">Metal-binding</keyword>
<dbReference type="CDD" id="cd04216">
    <property type="entry name" value="Phytocyanin"/>
    <property type="match status" value="1"/>
</dbReference>
<protein>
    <submittedName>
        <fullName evidence="9">Cu_bind_like domain-containing protein</fullName>
    </submittedName>
</protein>
<sequence length="184" mass="18740">MAIATALLILLLASPAVHAVQYTVGDSAGWTQMSYNSWLSGKTFTVGDSLVFNYDSSTHKVDQVSQSDYNNCASSNAINSYSDGSTTISLDKAGSMYFICPTIGHCAGGMKLAVNVLASTTTPSGTPPTTTSGTPTGTPPTTTTSGTPSTPSPTLNGAATTIVNMNNLMLGSLLVLGAMLAVMG</sequence>
<evidence type="ECO:0000313" key="10">
    <source>
        <dbReference type="Proteomes" id="UP000187406"/>
    </source>
</evidence>
<dbReference type="Pfam" id="PF02298">
    <property type="entry name" value="Cu_bind_like"/>
    <property type="match status" value="1"/>
</dbReference>
<dbReference type="SUPFAM" id="SSF49503">
    <property type="entry name" value="Cupredoxins"/>
    <property type="match status" value="1"/>
</dbReference>
<evidence type="ECO:0000256" key="1">
    <source>
        <dbReference type="ARBA" id="ARBA00022448"/>
    </source>
</evidence>
<keyword evidence="10" id="KW-1185">Reference proteome</keyword>
<dbReference type="STRING" id="3775.A0A1Q3ATT9"/>
<dbReference type="EMBL" id="BDDD01000099">
    <property type="protein sequence ID" value="GAV59129.1"/>
    <property type="molecule type" value="Genomic_DNA"/>
</dbReference>
<dbReference type="Gene3D" id="2.60.40.420">
    <property type="entry name" value="Cupredoxins - blue copper proteins"/>
    <property type="match status" value="1"/>
</dbReference>
<reference evidence="10" key="1">
    <citation type="submission" date="2016-04" db="EMBL/GenBank/DDBJ databases">
        <title>Cephalotus genome sequencing.</title>
        <authorList>
            <person name="Fukushima K."/>
            <person name="Hasebe M."/>
            <person name="Fang X."/>
        </authorList>
    </citation>
    <scope>NUCLEOTIDE SEQUENCE [LARGE SCALE GENOMIC DNA]</scope>
    <source>
        <strain evidence="10">cv. St1</strain>
    </source>
</reference>
<feature type="domain" description="Phytocyanin" evidence="8">
    <location>
        <begin position="20"/>
        <end position="118"/>
    </location>
</feature>
<evidence type="ECO:0000256" key="5">
    <source>
        <dbReference type="ARBA" id="ARBA00023180"/>
    </source>
</evidence>
<dbReference type="InParanoid" id="A0A1Q3ATT9"/>
<dbReference type="Proteomes" id="UP000187406">
    <property type="component" value="Unassembled WGS sequence"/>
</dbReference>
<name>A0A1Q3ATT9_CEPFO</name>
<evidence type="ECO:0000256" key="2">
    <source>
        <dbReference type="ARBA" id="ARBA00022723"/>
    </source>
</evidence>
<dbReference type="OrthoDB" id="686200at2759"/>
<feature type="region of interest" description="Disordered" evidence="6">
    <location>
        <begin position="121"/>
        <end position="154"/>
    </location>
</feature>
<dbReference type="InterPro" id="IPR008972">
    <property type="entry name" value="Cupredoxin"/>
</dbReference>
<evidence type="ECO:0000256" key="6">
    <source>
        <dbReference type="SAM" id="MobiDB-lite"/>
    </source>
</evidence>
<dbReference type="FunFam" id="2.60.40.420:FF:000003">
    <property type="entry name" value="Blue copper"/>
    <property type="match status" value="1"/>
</dbReference>
<evidence type="ECO:0000256" key="4">
    <source>
        <dbReference type="ARBA" id="ARBA00023008"/>
    </source>
</evidence>
<dbReference type="InterPro" id="IPR003245">
    <property type="entry name" value="Phytocyanin_dom"/>
</dbReference>
<dbReference type="PANTHER" id="PTHR33021">
    <property type="entry name" value="BLUE COPPER PROTEIN"/>
    <property type="match status" value="1"/>
</dbReference>
<dbReference type="GO" id="GO:0009055">
    <property type="term" value="F:electron transfer activity"/>
    <property type="evidence" value="ECO:0007669"/>
    <property type="project" value="InterPro"/>
</dbReference>
<dbReference type="FunCoup" id="A0A1Q3ATT9">
    <property type="interactions" value="8"/>
</dbReference>
<dbReference type="PANTHER" id="PTHR33021:SF350">
    <property type="entry name" value="UCLACYANIN-2"/>
    <property type="match status" value="1"/>
</dbReference>
<keyword evidence="3" id="KW-0249">Electron transport</keyword>